<proteinExistence type="predicted"/>
<reference evidence="1" key="1">
    <citation type="submission" date="2018-05" db="EMBL/GenBank/DDBJ databases">
        <authorList>
            <person name="Lanie J.A."/>
            <person name="Ng W.-L."/>
            <person name="Kazmierczak K.M."/>
            <person name="Andrzejewski T.M."/>
            <person name="Davidsen T.M."/>
            <person name="Wayne K.J."/>
            <person name="Tettelin H."/>
            <person name="Glass J.I."/>
            <person name="Rusch D."/>
            <person name="Podicherti R."/>
            <person name="Tsui H.-C.T."/>
            <person name="Winkler M.E."/>
        </authorList>
    </citation>
    <scope>NUCLEOTIDE SEQUENCE</scope>
</reference>
<protein>
    <submittedName>
        <fullName evidence="1">Uncharacterized protein</fullName>
    </submittedName>
</protein>
<evidence type="ECO:0000313" key="1">
    <source>
        <dbReference type="EMBL" id="SVA20142.1"/>
    </source>
</evidence>
<dbReference type="EMBL" id="UINC01005256">
    <property type="protein sequence ID" value="SVA20142.1"/>
    <property type="molecule type" value="Genomic_DNA"/>
</dbReference>
<dbReference type="AlphaFoldDB" id="A0A381TVS2"/>
<sequence length="28" mass="3367">MLEEIIEDIDKDLSKVGWHIDVAREIIW</sequence>
<accession>A0A381TVS2</accession>
<name>A0A381TVS2_9ZZZZ</name>
<organism evidence="1">
    <name type="scientific">marine metagenome</name>
    <dbReference type="NCBI Taxonomy" id="408172"/>
    <lineage>
        <taxon>unclassified sequences</taxon>
        <taxon>metagenomes</taxon>
        <taxon>ecological metagenomes</taxon>
    </lineage>
</organism>
<gene>
    <name evidence="1" type="ORF">METZ01_LOCUS72996</name>
</gene>